<dbReference type="PROSITE" id="PS50003">
    <property type="entry name" value="PH_DOMAIN"/>
    <property type="match status" value="1"/>
</dbReference>
<organism evidence="3 4">
    <name type="scientific">Phakopsora pachyrhizi</name>
    <name type="common">Asian soybean rust disease fungus</name>
    <dbReference type="NCBI Taxonomy" id="170000"/>
    <lineage>
        <taxon>Eukaryota</taxon>
        <taxon>Fungi</taxon>
        <taxon>Dikarya</taxon>
        <taxon>Basidiomycota</taxon>
        <taxon>Pucciniomycotina</taxon>
        <taxon>Pucciniomycetes</taxon>
        <taxon>Pucciniales</taxon>
        <taxon>Phakopsoraceae</taxon>
        <taxon>Phakopsora</taxon>
    </lineage>
</organism>
<feature type="compositionally biased region" description="Acidic residues" evidence="1">
    <location>
        <begin position="19"/>
        <end position="29"/>
    </location>
</feature>
<evidence type="ECO:0000256" key="1">
    <source>
        <dbReference type="SAM" id="MobiDB-lite"/>
    </source>
</evidence>
<gene>
    <name evidence="3" type="ORF">PPACK8108_LOCUS24921</name>
</gene>
<dbReference type="SMART" id="SM00233">
    <property type="entry name" value="PH"/>
    <property type="match status" value="1"/>
</dbReference>
<dbReference type="PANTHER" id="PTHR28190">
    <property type="entry name" value="NUCLEAR MIGRATION PROTEIN NUM1"/>
    <property type="match status" value="1"/>
</dbReference>
<dbReference type="InterPro" id="IPR001849">
    <property type="entry name" value="PH_domain"/>
</dbReference>
<feature type="compositionally biased region" description="Low complexity" evidence="1">
    <location>
        <begin position="292"/>
        <end position="302"/>
    </location>
</feature>
<feature type="region of interest" description="Disordered" evidence="1">
    <location>
        <begin position="607"/>
        <end position="653"/>
    </location>
</feature>
<dbReference type="EMBL" id="CALTRL010006129">
    <property type="protein sequence ID" value="CAH7689784.1"/>
    <property type="molecule type" value="Genomic_DNA"/>
</dbReference>
<feature type="compositionally biased region" description="Polar residues" evidence="1">
    <location>
        <begin position="769"/>
        <end position="782"/>
    </location>
</feature>
<feature type="compositionally biased region" description="Polar residues" evidence="1">
    <location>
        <begin position="609"/>
        <end position="629"/>
    </location>
</feature>
<dbReference type="GO" id="GO:0015631">
    <property type="term" value="F:tubulin binding"/>
    <property type="evidence" value="ECO:0007669"/>
    <property type="project" value="TreeGrafter"/>
</dbReference>
<feature type="region of interest" description="Disordered" evidence="1">
    <location>
        <begin position="43"/>
        <end position="65"/>
    </location>
</feature>
<dbReference type="GO" id="GO:0005543">
    <property type="term" value="F:phospholipid binding"/>
    <property type="evidence" value="ECO:0007669"/>
    <property type="project" value="InterPro"/>
</dbReference>
<reference evidence="3" key="1">
    <citation type="submission" date="2022-06" db="EMBL/GenBank/DDBJ databases">
        <authorList>
            <consortium name="SYNGENTA / RWTH Aachen University"/>
        </authorList>
    </citation>
    <scope>NUCLEOTIDE SEQUENCE</scope>
</reference>
<proteinExistence type="predicted"/>
<feature type="domain" description="PH" evidence="2">
    <location>
        <begin position="439"/>
        <end position="550"/>
    </location>
</feature>
<evidence type="ECO:0000259" key="2">
    <source>
        <dbReference type="PROSITE" id="PS50003"/>
    </source>
</evidence>
<dbReference type="InterPro" id="IPR053005">
    <property type="entry name" value="Nuclear_Pos-Cytoskel_Interact"/>
</dbReference>
<evidence type="ECO:0000313" key="4">
    <source>
        <dbReference type="Proteomes" id="UP001153365"/>
    </source>
</evidence>
<comment type="caution">
    <text evidence="3">The sequence shown here is derived from an EMBL/GenBank/DDBJ whole genome shotgun (WGS) entry which is preliminary data.</text>
</comment>
<feature type="region of interest" description="Disordered" evidence="1">
    <location>
        <begin position="835"/>
        <end position="918"/>
    </location>
</feature>
<dbReference type="GO" id="GO:0032065">
    <property type="term" value="P:maintenance of protein location in cell cortex"/>
    <property type="evidence" value="ECO:0007669"/>
    <property type="project" value="InterPro"/>
</dbReference>
<feature type="region of interest" description="Disordered" evidence="1">
    <location>
        <begin position="380"/>
        <end position="427"/>
    </location>
</feature>
<sequence>MESECEQMFSADEEIFETDLEPEEFEDAPDSGLSPTRISNVFDNNDMGSLGHSRGHSIQSSKGNPYSWRRSAQLLSRSALVRDFKSLNEITVKKIEVGVQTEILDENLLAKTCTEESKNRDSVMTFGRISSNPLVRHAPSIGAINQRRRRTVSSASFDSTMEYLRSRDIASPNRSTLRESLASSTYSTFRNHIDHIIAMRDQTSNVSVKHDSVNLFPILNGAETSTSAANLQINKDVSISNQLRLEVDKRFVTPQSSAYDFRPMRPSSPPPQSLLDKVQTPNTASRLTAPQSSLVLRSSHSSMPPPLISRNGKAYGSGRGSSKKKATATSTVRPKNSTQGRSDRSREVSELGQFGELTVTSSGRYYSESSRRRANTALADSLRSSFEGRSQRSRGQSFSSERTDRTSDPGEFVDQSIRGPVASSTQVSTDPSAIHAITQTMIGEFLYKYTTKTLTRGFTEKRHRRFFWVHPYTKTLYWSTSDPGAHGNNQSTAKSVFIEGVRSIDDKNSMPPGLSTYSLVIRSPNREMKITAPSKQRHDLWLSAIKYLISRPESAPGVHMTSTPVDSPRVPQAGIMSRIPAPSLSRLRSYDPLALNTPPTVRSAIYGTGNISSNNSPTTRSSVVPSNRATPRAIKGPSAVGAPSPSLTKTGTPTADFLKRVNETRSVTSLKASLGIYSLDRNRKALASRNGGDESMEMVYESEVSMSYESKEDDFAEGGFEGLENVRACCDGKHDVGSLSRRHTLNAENCNHSHVPTSRPPSRGPLSIFVNNGETDFSTRSAPHQGASGRPSDSPSLRAQNLQSLRNRFGVAAAPASAGLEQHFNNLSCSNISLAPTTQSSPRNSTFSKNQSIKSTTTGRDDFLFGSKASKRDDGAKKHFESGKTHIAVENAPPRSSSRNSKRSAIYSIGSGKNTRNG</sequence>
<feature type="compositionally biased region" description="Polar residues" evidence="1">
    <location>
        <begin position="835"/>
        <end position="858"/>
    </location>
</feature>
<feature type="region of interest" description="Disordered" evidence="1">
    <location>
        <begin position="256"/>
        <end position="354"/>
    </location>
</feature>
<dbReference type="GO" id="GO:0000226">
    <property type="term" value="P:microtubule cytoskeleton organization"/>
    <property type="evidence" value="ECO:0007669"/>
    <property type="project" value="TreeGrafter"/>
</dbReference>
<dbReference type="SUPFAM" id="SSF50729">
    <property type="entry name" value="PH domain-like"/>
    <property type="match status" value="1"/>
</dbReference>
<feature type="compositionally biased region" description="Polar residues" evidence="1">
    <location>
        <begin position="327"/>
        <end position="340"/>
    </location>
</feature>
<protein>
    <submittedName>
        <fullName evidence="3">Meiotic cell cortex C-terminal pleckstrin homology-domain-containing protein</fullName>
    </submittedName>
</protein>
<dbReference type="PANTHER" id="PTHR28190:SF1">
    <property type="entry name" value="NUCLEAR MIGRATION PROTEIN NUM1"/>
    <property type="match status" value="1"/>
</dbReference>
<feature type="region of interest" description="Disordered" evidence="1">
    <location>
        <begin position="19"/>
        <end position="38"/>
    </location>
</feature>
<dbReference type="CDD" id="cd13365">
    <property type="entry name" value="PH_PLC_plant-like"/>
    <property type="match status" value="1"/>
</dbReference>
<evidence type="ECO:0000313" key="3">
    <source>
        <dbReference type="EMBL" id="CAH7689784.1"/>
    </source>
</evidence>
<dbReference type="GO" id="GO:0005938">
    <property type="term" value="C:cell cortex"/>
    <property type="evidence" value="ECO:0007669"/>
    <property type="project" value="InterPro"/>
</dbReference>
<feature type="compositionally biased region" description="Basic and acidic residues" evidence="1">
    <location>
        <begin position="870"/>
        <end position="884"/>
    </location>
</feature>
<dbReference type="Proteomes" id="UP001153365">
    <property type="component" value="Unassembled WGS sequence"/>
</dbReference>
<feature type="region of interest" description="Disordered" evidence="1">
    <location>
        <begin position="751"/>
        <end position="797"/>
    </location>
</feature>
<accession>A0AAV0BUJ8</accession>
<keyword evidence="4" id="KW-1185">Reference proteome</keyword>
<dbReference type="AlphaFoldDB" id="A0AAV0BUJ8"/>
<feature type="compositionally biased region" description="Low complexity" evidence="1">
    <location>
        <begin position="383"/>
        <end position="400"/>
    </location>
</feature>
<dbReference type="Pfam" id="PF12814">
    <property type="entry name" value="Mcp5_PH"/>
    <property type="match status" value="1"/>
</dbReference>
<dbReference type="GO" id="GO:0005739">
    <property type="term" value="C:mitochondrion"/>
    <property type="evidence" value="ECO:0007669"/>
    <property type="project" value="TreeGrafter"/>
</dbReference>
<feature type="compositionally biased region" description="Polar residues" evidence="1">
    <location>
        <begin position="279"/>
        <end position="291"/>
    </location>
</feature>
<name>A0AAV0BUJ8_PHAPC</name>
<dbReference type="InterPro" id="IPR024774">
    <property type="entry name" value="PH_dom-Mcp5-type"/>
</dbReference>